<evidence type="ECO:0000256" key="3">
    <source>
        <dbReference type="ARBA" id="ARBA00062323"/>
    </source>
</evidence>
<comment type="similarity">
    <text evidence="1">Belongs to the ParA family.</text>
</comment>
<evidence type="ECO:0000256" key="2">
    <source>
        <dbReference type="ARBA" id="ARBA00049360"/>
    </source>
</evidence>
<accession>G9WR97</accession>
<evidence type="ECO:0000259" key="5">
    <source>
        <dbReference type="Pfam" id="PF13614"/>
    </source>
</evidence>
<dbReference type="Pfam" id="PF13614">
    <property type="entry name" value="AAA_31"/>
    <property type="match status" value="1"/>
</dbReference>
<comment type="subunit">
    <text evidence="3">Dimerizes in the presence of ATP but not ADP; ATP-binding is required for double-stranded (ds)DNA-binding. Interacts with DnaA.</text>
</comment>
<reference evidence="6 7" key="1">
    <citation type="submission" date="2011-08" db="EMBL/GenBank/DDBJ databases">
        <title>The Genome Sequence of Oribacterium sp. ACB7.</title>
        <authorList>
            <consortium name="The Broad Institute Genome Sequencing Platform"/>
            <person name="Earl A."/>
            <person name="Ward D."/>
            <person name="Feldgarden M."/>
            <person name="Gevers D."/>
            <person name="Sizova M."/>
            <person name="Hazen A."/>
            <person name="Epstein S."/>
            <person name="Young S.K."/>
            <person name="Zeng Q."/>
            <person name="Gargeya S."/>
            <person name="Fitzgerald M."/>
            <person name="Haas B."/>
            <person name="Abouelleil A."/>
            <person name="Alvarado L."/>
            <person name="Arachchi H.M."/>
            <person name="Berlin A."/>
            <person name="Brown A."/>
            <person name="Chapman S.B."/>
            <person name="Chen Z."/>
            <person name="Dunbar C."/>
            <person name="Freedman E."/>
            <person name="Gearin G."/>
            <person name="Gellesch M."/>
            <person name="Goldberg J."/>
            <person name="Griggs A."/>
            <person name="Gujja S."/>
            <person name="Heiman D."/>
            <person name="Howarth C."/>
            <person name="Larson L."/>
            <person name="Lui A."/>
            <person name="MacDonald P.J.P."/>
            <person name="Montmayeur A."/>
            <person name="Murphy C."/>
            <person name="Neiman D."/>
            <person name="Pearson M."/>
            <person name="Priest M."/>
            <person name="Roberts A."/>
            <person name="Saif S."/>
            <person name="Shea T."/>
            <person name="Shenoy N."/>
            <person name="Sisk P."/>
            <person name="Stolte C."/>
            <person name="Sykes S."/>
            <person name="Wortman J."/>
            <person name="Nusbaum C."/>
            <person name="Birren B."/>
        </authorList>
    </citation>
    <scope>NUCLEOTIDE SEQUENCE [LARGE SCALE GENOMIC DNA]</scope>
    <source>
        <strain evidence="6 7">ACB7</strain>
    </source>
</reference>
<dbReference type="PATRIC" id="fig|796944.3.peg.115"/>
<dbReference type="PANTHER" id="PTHR13696">
    <property type="entry name" value="P-LOOP CONTAINING NUCLEOSIDE TRIPHOSPHATE HYDROLASE"/>
    <property type="match status" value="1"/>
</dbReference>
<name>G9WR97_9FIRM</name>
<dbReference type="Proteomes" id="UP000003527">
    <property type="component" value="Unassembled WGS sequence"/>
</dbReference>
<dbReference type="AlphaFoldDB" id="G9WR97"/>
<dbReference type="SUPFAM" id="SSF52540">
    <property type="entry name" value="P-loop containing nucleoside triphosphate hydrolases"/>
    <property type="match status" value="1"/>
</dbReference>
<dbReference type="EMBL" id="AFZD01000003">
    <property type="protein sequence ID" value="EHL14284.1"/>
    <property type="molecule type" value="Genomic_DNA"/>
</dbReference>
<dbReference type="RefSeq" id="WP_009428542.1">
    <property type="nucleotide sequence ID" value="NZ_JH414506.1"/>
</dbReference>
<dbReference type="InterPro" id="IPR027417">
    <property type="entry name" value="P-loop_NTPase"/>
</dbReference>
<keyword evidence="7" id="KW-1185">Reference proteome</keyword>
<dbReference type="InterPro" id="IPR050678">
    <property type="entry name" value="DNA_Partitioning_ATPase"/>
</dbReference>
<evidence type="ECO:0000313" key="6">
    <source>
        <dbReference type="EMBL" id="EHL14284.1"/>
    </source>
</evidence>
<evidence type="ECO:0000313" key="7">
    <source>
        <dbReference type="Proteomes" id="UP000003527"/>
    </source>
</evidence>
<comment type="caution">
    <text evidence="6">The sequence shown here is derived from an EMBL/GenBank/DDBJ whole genome shotgun (WGS) entry which is preliminary data.</text>
</comment>
<dbReference type="CDD" id="cd02042">
    <property type="entry name" value="ParAB_family"/>
    <property type="match status" value="1"/>
</dbReference>
<dbReference type="Gene3D" id="3.40.50.300">
    <property type="entry name" value="P-loop containing nucleotide triphosphate hydrolases"/>
    <property type="match status" value="1"/>
</dbReference>
<sequence length="270" mass="29219">MSIIITVSNQKGGVGKTTTSAAICAGLADRGAKVLGIDLDPQGNLGFCMGLEGGNPTTILDALHGKVKVQQAIRRLPKADILPSDISLSTTGLEKLAPGKREVALKEMLAPVMDYYDYMVIDTPPALNLLTVNAYAVSDFLIIPMSSDILSLVGLSQLRETIDSVKQGLNKNLKVLGILLNKYDKRTTLSRDVEEMADGLAKQISTKVFQTKIRQGVAIAEAPAHGEDIFTYNKRSPAVKDYMSFIEEIAGDIHLKEVIAYGNEENNEIQ</sequence>
<evidence type="ECO:0000256" key="4">
    <source>
        <dbReference type="ARBA" id="ARBA00071824"/>
    </source>
</evidence>
<dbReference type="FunFam" id="3.40.50.300:FF:000285">
    <property type="entry name" value="Sporulation initiation inhibitor Soj"/>
    <property type="match status" value="1"/>
</dbReference>
<dbReference type="HOGENOM" id="CLU_037612_1_4_9"/>
<evidence type="ECO:0000256" key="1">
    <source>
        <dbReference type="ARBA" id="ARBA00006976"/>
    </source>
</evidence>
<protein>
    <recommendedName>
        <fullName evidence="4">Sporulation initiation inhibitor protein Soj</fullName>
    </recommendedName>
</protein>
<proteinExistence type="inferred from homology"/>
<feature type="domain" description="AAA" evidence="5">
    <location>
        <begin position="4"/>
        <end position="175"/>
    </location>
</feature>
<dbReference type="PANTHER" id="PTHR13696:SF99">
    <property type="entry name" value="COBYRINIC ACID AC-DIAMIDE SYNTHASE"/>
    <property type="match status" value="1"/>
</dbReference>
<gene>
    <name evidence="6" type="ORF">HMPREF9624_01613</name>
</gene>
<comment type="catalytic activity">
    <reaction evidence="2">
        <text>ATP + H2O = ADP + phosphate + H(+)</text>
        <dbReference type="Rhea" id="RHEA:13065"/>
        <dbReference type="ChEBI" id="CHEBI:15377"/>
        <dbReference type="ChEBI" id="CHEBI:15378"/>
        <dbReference type="ChEBI" id="CHEBI:30616"/>
        <dbReference type="ChEBI" id="CHEBI:43474"/>
        <dbReference type="ChEBI" id="CHEBI:456216"/>
    </reaction>
</comment>
<dbReference type="InterPro" id="IPR025669">
    <property type="entry name" value="AAA_dom"/>
</dbReference>
<organism evidence="6 7">
    <name type="scientific">Oribacterium asaccharolyticum ACB7</name>
    <dbReference type="NCBI Taxonomy" id="796944"/>
    <lineage>
        <taxon>Bacteria</taxon>
        <taxon>Bacillati</taxon>
        <taxon>Bacillota</taxon>
        <taxon>Clostridia</taxon>
        <taxon>Lachnospirales</taxon>
        <taxon>Lachnospiraceae</taxon>
        <taxon>Oribacterium</taxon>
    </lineage>
</organism>